<reference evidence="2 3" key="1">
    <citation type="journal article" date="2020" name="Microbiol. Resour. Announc.">
        <title>Draft Genome Sequence of a Cladosporium Species Isolated from the Mesophotic Ascidian Didemnum maculosum.</title>
        <authorList>
            <person name="Gioti A."/>
            <person name="Siaperas R."/>
            <person name="Nikolaivits E."/>
            <person name="Le Goff G."/>
            <person name="Ouazzani J."/>
            <person name="Kotoulas G."/>
            <person name="Topakas E."/>
        </authorList>
    </citation>
    <scope>NUCLEOTIDE SEQUENCE [LARGE SCALE GENOMIC DNA]</scope>
    <source>
        <strain evidence="2 3">TM138-S3</strain>
    </source>
</reference>
<evidence type="ECO:0008006" key="4">
    <source>
        <dbReference type="Google" id="ProtNLM"/>
    </source>
</evidence>
<dbReference type="GeneID" id="96004411"/>
<protein>
    <recommendedName>
        <fullName evidence="4">Peptidase metallopeptidase domain-containing protein</fullName>
    </recommendedName>
</protein>
<dbReference type="AlphaFoldDB" id="A0AB34KY39"/>
<dbReference type="SUPFAM" id="SSF55486">
    <property type="entry name" value="Metalloproteases ('zincins'), catalytic domain"/>
    <property type="match status" value="1"/>
</dbReference>
<organism evidence="2 3">
    <name type="scientific">Cladosporium halotolerans</name>
    <dbReference type="NCBI Taxonomy" id="1052096"/>
    <lineage>
        <taxon>Eukaryota</taxon>
        <taxon>Fungi</taxon>
        <taxon>Dikarya</taxon>
        <taxon>Ascomycota</taxon>
        <taxon>Pezizomycotina</taxon>
        <taxon>Dothideomycetes</taxon>
        <taxon>Dothideomycetidae</taxon>
        <taxon>Cladosporiales</taxon>
        <taxon>Cladosporiaceae</taxon>
        <taxon>Cladosporium</taxon>
    </lineage>
</organism>
<dbReference type="Proteomes" id="UP000803884">
    <property type="component" value="Unassembled WGS sequence"/>
</dbReference>
<evidence type="ECO:0000313" key="3">
    <source>
        <dbReference type="Proteomes" id="UP000803884"/>
    </source>
</evidence>
<dbReference type="RefSeq" id="XP_069231325.1">
    <property type="nucleotide sequence ID" value="XM_069371573.1"/>
</dbReference>
<gene>
    <name evidence="2" type="ORF">WHR41_02967</name>
</gene>
<dbReference type="EMBL" id="JAAQHG020000007">
    <property type="protein sequence ID" value="KAL1588220.1"/>
    <property type="molecule type" value="Genomic_DNA"/>
</dbReference>
<accession>A0AB34KY39</accession>
<keyword evidence="3" id="KW-1185">Reference proteome</keyword>
<evidence type="ECO:0000256" key="1">
    <source>
        <dbReference type="SAM" id="MobiDB-lite"/>
    </source>
</evidence>
<sequence length="287" mass="31851">MMDSKDQRAQKEHKDRKDGDKASRRLTFVKLLEKLLGAREVEVLQPTESESVEDEGRPVTESSFNITTPPICATQGVTPGNVSDSNLPTKSDDLGIIVGLLGSIPRWHKGSVINFAAYARGYPTDADAVYAAQQLNRAALYWNRINVGVTFRWVGKLEDAAFVLSYGGNQGGLVARAFFPNNRDLNDMIVYKRAFDPDLKPNMWRYFLHELGHVLGLRHEFAPEREQNSGATKFGPRDPLSVMEYRPEPPMITALDAESTKAFYAIPAGPGPSYIGNTPLAVFHPDN</sequence>
<comment type="caution">
    <text evidence="2">The sequence shown here is derived from an EMBL/GenBank/DDBJ whole genome shotgun (WGS) entry which is preliminary data.</text>
</comment>
<dbReference type="Gene3D" id="3.40.390.10">
    <property type="entry name" value="Collagenase (Catalytic Domain)"/>
    <property type="match status" value="1"/>
</dbReference>
<dbReference type="GO" id="GO:0008237">
    <property type="term" value="F:metallopeptidase activity"/>
    <property type="evidence" value="ECO:0007669"/>
    <property type="project" value="InterPro"/>
</dbReference>
<feature type="region of interest" description="Disordered" evidence="1">
    <location>
        <begin position="1"/>
        <end position="21"/>
    </location>
</feature>
<feature type="region of interest" description="Disordered" evidence="1">
    <location>
        <begin position="45"/>
        <end position="70"/>
    </location>
</feature>
<name>A0AB34KY39_9PEZI</name>
<evidence type="ECO:0000313" key="2">
    <source>
        <dbReference type="EMBL" id="KAL1588220.1"/>
    </source>
</evidence>
<dbReference type="InterPro" id="IPR024079">
    <property type="entry name" value="MetalloPept_cat_dom_sf"/>
</dbReference>
<proteinExistence type="predicted"/>